<accession>A0ABD1HED4</accession>
<reference evidence="2 3" key="1">
    <citation type="submission" date="2024-06" db="EMBL/GenBank/DDBJ databases">
        <title>A chromosome level genome sequence of Diviner's sage (Salvia divinorum).</title>
        <authorList>
            <person name="Ford S.A."/>
            <person name="Ro D.-K."/>
            <person name="Ness R.W."/>
            <person name="Phillips M.A."/>
        </authorList>
    </citation>
    <scope>NUCLEOTIDE SEQUENCE [LARGE SCALE GENOMIC DNA]</scope>
    <source>
        <strain evidence="2">SAF-2024a</strain>
        <tissue evidence="2">Leaf</tissue>
    </source>
</reference>
<organism evidence="2 3">
    <name type="scientific">Salvia divinorum</name>
    <name type="common">Maria pastora</name>
    <name type="synonym">Diviner's sage</name>
    <dbReference type="NCBI Taxonomy" id="28513"/>
    <lineage>
        <taxon>Eukaryota</taxon>
        <taxon>Viridiplantae</taxon>
        <taxon>Streptophyta</taxon>
        <taxon>Embryophyta</taxon>
        <taxon>Tracheophyta</taxon>
        <taxon>Spermatophyta</taxon>
        <taxon>Magnoliopsida</taxon>
        <taxon>eudicotyledons</taxon>
        <taxon>Gunneridae</taxon>
        <taxon>Pentapetalae</taxon>
        <taxon>asterids</taxon>
        <taxon>lamiids</taxon>
        <taxon>Lamiales</taxon>
        <taxon>Lamiaceae</taxon>
        <taxon>Nepetoideae</taxon>
        <taxon>Mentheae</taxon>
        <taxon>Salviinae</taxon>
        <taxon>Salvia</taxon>
        <taxon>Salvia subgen. Calosphace</taxon>
    </lineage>
</organism>
<feature type="region of interest" description="Disordered" evidence="1">
    <location>
        <begin position="119"/>
        <end position="140"/>
    </location>
</feature>
<name>A0ABD1HED4_SALDI</name>
<dbReference type="EMBL" id="JBEAFC010000006">
    <property type="protein sequence ID" value="KAL1554755.1"/>
    <property type="molecule type" value="Genomic_DNA"/>
</dbReference>
<protein>
    <submittedName>
        <fullName evidence="2">Uncharacterized protein</fullName>
    </submittedName>
</protein>
<evidence type="ECO:0000313" key="2">
    <source>
        <dbReference type="EMBL" id="KAL1554755.1"/>
    </source>
</evidence>
<keyword evidence="3" id="KW-1185">Reference proteome</keyword>
<evidence type="ECO:0000256" key="1">
    <source>
        <dbReference type="SAM" id="MobiDB-lite"/>
    </source>
</evidence>
<proteinExistence type="predicted"/>
<evidence type="ECO:0000313" key="3">
    <source>
        <dbReference type="Proteomes" id="UP001567538"/>
    </source>
</evidence>
<comment type="caution">
    <text evidence="2">The sequence shown here is derived from an EMBL/GenBank/DDBJ whole genome shotgun (WGS) entry which is preliminary data.</text>
</comment>
<dbReference type="AlphaFoldDB" id="A0ABD1HED4"/>
<gene>
    <name evidence="2" type="ORF">AAHA92_15280</name>
</gene>
<dbReference type="Proteomes" id="UP001567538">
    <property type="component" value="Unassembled WGS sequence"/>
</dbReference>
<sequence>MGYAGEAIWNKILQIIWNKILEVWSSKNVITREAIWNKILEKNPYARAYYYQHEPLFNKIAMLFGIDDVKLEHSSTMIIISETIVKLVSGDVDVDEEVNSPAIFPPHNVKHKLFFEEGGASDQESTNQPPNRVVDAGSEGVTVNSVENSKLNAKKIGSGSS</sequence>